<name>A0A154V4D1_9MICO</name>
<dbReference type="EMBL" id="LQXA01000010">
    <property type="protein sequence ID" value="KZC96211.1"/>
    <property type="molecule type" value="Genomic_DNA"/>
</dbReference>
<evidence type="ECO:0000313" key="1">
    <source>
        <dbReference type="EMBL" id="KZC96211.1"/>
    </source>
</evidence>
<sequence>MRPNAECSGSNIVYKTTGVSSVFTQAPGSMSSVTGGPGVTLQIDTTVSFEVSGSINATTSVSLSSVVASVQQDVGVTIGVSKTGTTTNGGSWTVPSDYVLGRLALGAVKYSGTTTQYLENSGCNLIKQGESAAFDAPAQEWSFQTSRVQ</sequence>
<dbReference type="Proteomes" id="UP000076218">
    <property type="component" value="Unassembled WGS sequence"/>
</dbReference>
<evidence type="ECO:0000313" key="2">
    <source>
        <dbReference type="Proteomes" id="UP000076218"/>
    </source>
</evidence>
<reference evidence="1 2" key="1">
    <citation type="submission" date="2016-01" db="EMBL/GenBank/DDBJ databases">
        <title>Draft genome sequence of Clavibacter michiganensis subsp. tessellarius DOAB 609.</title>
        <authorList>
            <person name="Tambong J.T."/>
        </authorList>
    </citation>
    <scope>NUCLEOTIDE SEQUENCE [LARGE SCALE GENOMIC DNA]</scope>
    <source>
        <strain evidence="1 2">DOAB 609</strain>
    </source>
</reference>
<organism evidence="1 2">
    <name type="scientific">Clavibacter tessellarius</name>
    <dbReference type="NCBI Taxonomy" id="31965"/>
    <lineage>
        <taxon>Bacteria</taxon>
        <taxon>Bacillati</taxon>
        <taxon>Actinomycetota</taxon>
        <taxon>Actinomycetes</taxon>
        <taxon>Micrococcales</taxon>
        <taxon>Microbacteriaceae</taxon>
        <taxon>Clavibacter</taxon>
    </lineage>
</organism>
<gene>
    <name evidence="1" type="ORF">AWH51_04010</name>
</gene>
<comment type="caution">
    <text evidence="1">The sequence shown here is derived from an EMBL/GenBank/DDBJ whole genome shotgun (WGS) entry which is preliminary data.</text>
</comment>
<accession>A0A154V4D1</accession>
<proteinExistence type="predicted"/>
<dbReference type="AlphaFoldDB" id="A0A154V4D1"/>
<protein>
    <submittedName>
        <fullName evidence="1">Uncharacterized protein</fullName>
    </submittedName>
</protein>